<evidence type="ECO:0000313" key="4">
    <source>
        <dbReference type="EMBL" id="PNF30795.1"/>
    </source>
</evidence>
<feature type="region of interest" description="Disordered" evidence="1">
    <location>
        <begin position="336"/>
        <end position="408"/>
    </location>
</feature>
<dbReference type="Gene3D" id="3.30.420.10">
    <property type="entry name" value="Ribonuclease H-like superfamily/Ribonuclease H"/>
    <property type="match status" value="1"/>
</dbReference>
<dbReference type="OrthoDB" id="8251179at2759"/>
<dbReference type="GO" id="GO:0045450">
    <property type="term" value="P:bicoid mRNA localization"/>
    <property type="evidence" value="ECO:0007669"/>
    <property type="project" value="InterPro"/>
</dbReference>
<dbReference type="FunCoup" id="A0A2J7QQC9">
    <property type="interactions" value="56"/>
</dbReference>
<dbReference type="GO" id="GO:0003723">
    <property type="term" value="F:RNA binding"/>
    <property type="evidence" value="ECO:0007669"/>
    <property type="project" value="InterPro"/>
</dbReference>
<keyword evidence="5" id="KW-1185">Reference proteome</keyword>
<proteinExistence type="predicted"/>
<dbReference type="AlphaFoldDB" id="A0A2J7QQC9"/>
<dbReference type="InterPro" id="IPR037998">
    <property type="entry name" value="Exu"/>
</dbReference>
<accession>A0A2J7QQC9</accession>
<name>A0A2J7QQC9_9NEOP</name>
<gene>
    <name evidence="4" type="ORF">B7P43_G06163</name>
</gene>
<dbReference type="InterPro" id="IPR054362">
    <property type="entry name" value="Exu_RNase_H-like"/>
</dbReference>
<protein>
    <submittedName>
        <fullName evidence="4">Uncharacterized protein</fullName>
    </submittedName>
</protein>
<dbReference type="InterPro" id="IPR040941">
    <property type="entry name" value="SAM_Exu"/>
</dbReference>
<dbReference type="InParanoid" id="A0A2J7QQC9"/>
<dbReference type="Proteomes" id="UP000235965">
    <property type="component" value="Unassembled WGS sequence"/>
</dbReference>
<feature type="domain" description="Exuperantia SAM-like" evidence="2">
    <location>
        <begin position="263"/>
        <end position="335"/>
    </location>
</feature>
<feature type="compositionally biased region" description="Polar residues" evidence="1">
    <location>
        <begin position="380"/>
        <end position="408"/>
    </location>
</feature>
<feature type="compositionally biased region" description="Low complexity" evidence="1">
    <location>
        <begin position="358"/>
        <end position="373"/>
    </location>
</feature>
<dbReference type="Pfam" id="PF18609">
    <property type="entry name" value="SAM_Exu"/>
    <property type="match status" value="1"/>
</dbReference>
<feature type="domain" description="Exuperantia RNAse H-like" evidence="3">
    <location>
        <begin position="24"/>
        <end position="183"/>
    </location>
</feature>
<evidence type="ECO:0000259" key="3">
    <source>
        <dbReference type="Pfam" id="PF22123"/>
    </source>
</evidence>
<dbReference type="InterPro" id="IPR036397">
    <property type="entry name" value="RNaseH_sf"/>
</dbReference>
<evidence type="ECO:0000259" key="2">
    <source>
        <dbReference type="Pfam" id="PF18609"/>
    </source>
</evidence>
<dbReference type="Pfam" id="PF22123">
    <property type="entry name" value="Exu_RNase_H_like"/>
    <property type="match status" value="1"/>
</dbReference>
<evidence type="ECO:0000313" key="5">
    <source>
        <dbReference type="Proteomes" id="UP000235965"/>
    </source>
</evidence>
<dbReference type="EMBL" id="NEVH01012087">
    <property type="protein sequence ID" value="PNF30795.1"/>
    <property type="molecule type" value="Genomic_DNA"/>
</dbReference>
<dbReference type="PANTHER" id="PTHR12384">
    <property type="entry name" value="MATERNAL PROTEIN EXUPERANTIA"/>
    <property type="match status" value="1"/>
</dbReference>
<sequence>MVSTTVKENGVEGGEVSGLPPGDYSLIGWDVDTTGRRLLDEIFQIAAFAPEVSFSQYVMPFRDLNPAARRRHNIRVVTVGRYRMLKDSRTGKVLKTKSEIFGLSDFIQWLEDIKGNARDGVILVSHEPRKVAAPLLLEALYKYNLLERFSAIVKGFANGYKVAEIKCAKTVHSFSLRTLSRVLLNNEEDLDNAADRARLAFQIVQHLCAGEDHPESNQGSRDGGYSENHGLAEAIRQFTLTVTKEQMELARLKTVLERQNSLRPVFGPLLRLNRRERQRASNLRRILAEAGIDYPMLSATYSKNGKESIAQLLASKLAQAKPKEVDELHELLVGHFDPNSESKTEKSQLNKENRSGIGDVSGSSTPDTTTSSPIKAPSSLGDNTTTDSTNSPQSNTASPQKHSLSTGSVVTIASESVVTLASESTAS</sequence>
<comment type="caution">
    <text evidence="4">The sequence shown here is derived from an EMBL/GenBank/DDBJ whole genome shotgun (WGS) entry which is preliminary data.</text>
</comment>
<dbReference type="STRING" id="105785.A0A2J7QQC9"/>
<dbReference type="GO" id="GO:0042803">
    <property type="term" value="F:protein homodimerization activity"/>
    <property type="evidence" value="ECO:0007669"/>
    <property type="project" value="InterPro"/>
</dbReference>
<organism evidence="4 5">
    <name type="scientific">Cryptotermes secundus</name>
    <dbReference type="NCBI Taxonomy" id="105785"/>
    <lineage>
        <taxon>Eukaryota</taxon>
        <taxon>Metazoa</taxon>
        <taxon>Ecdysozoa</taxon>
        <taxon>Arthropoda</taxon>
        <taxon>Hexapoda</taxon>
        <taxon>Insecta</taxon>
        <taxon>Pterygota</taxon>
        <taxon>Neoptera</taxon>
        <taxon>Polyneoptera</taxon>
        <taxon>Dictyoptera</taxon>
        <taxon>Blattodea</taxon>
        <taxon>Blattoidea</taxon>
        <taxon>Termitoidae</taxon>
        <taxon>Kalotermitidae</taxon>
        <taxon>Cryptotermitinae</taxon>
        <taxon>Cryptotermes</taxon>
    </lineage>
</organism>
<dbReference type="PANTHER" id="PTHR12384:SF2">
    <property type="entry name" value="MATERNAL PROTEIN EXUPERANTIA"/>
    <property type="match status" value="1"/>
</dbReference>
<feature type="compositionally biased region" description="Basic and acidic residues" evidence="1">
    <location>
        <begin position="336"/>
        <end position="354"/>
    </location>
</feature>
<reference evidence="4 5" key="1">
    <citation type="submission" date="2017-12" db="EMBL/GenBank/DDBJ databases">
        <title>Hemimetabolous genomes reveal molecular basis of termite eusociality.</title>
        <authorList>
            <person name="Harrison M.C."/>
            <person name="Jongepier E."/>
            <person name="Robertson H.M."/>
            <person name="Arning N."/>
            <person name="Bitard-Feildel T."/>
            <person name="Chao H."/>
            <person name="Childers C.P."/>
            <person name="Dinh H."/>
            <person name="Doddapaneni H."/>
            <person name="Dugan S."/>
            <person name="Gowin J."/>
            <person name="Greiner C."/>
            <person name="Han Y."/>
            <person name="Hu H."/>
            <person name="Hughes D.S.T."/>
            <person name="Huylmans A.-K."/>
            <person name="Kemena C."/>
            <person name="Kremer L.P.M."/>
            <person name="Lee S.L."/>
            <person name="Lopez-Ezquerra A."/>
            <person name="Mallet L."/>
            <person name="Monroy-Kuhn J.M."/>
            <person name="Moser A."/>
            <person name="Murali S.C."/>
            <person name="Muzny D.M."/>
            <person name="Otani S."/>
            <person name="Piulachs M.-D."/>
            <person name="Poelchau M."/>
            <person name="Qu J."/>
            <person name="Schaub F."/>
            <person name="Wada-Katsumata A."/>
            <person name="Worley K.C."/>
            <person name="Xie Q."/>
            <person name="Ylla G."/>
            <person name="Poulsen M."/>
            <person name="Gibbs R.A."/>
            <person name="Schal C."/>
            <person name="Richards S."/>
            <person name="Belles X."/>
            <person name="Korb J."/>
            <person name="Bornberg-Bauer E."/>
        </authorList>
    </citation>
    <scope>NUCLEOTIDE SEQUENCE [LARGE SCALE GENOMIC DNA]</scope>
    <source>
        <tissue evidence="4">Whole body</tissue>
    </source>
</reference>
<evidence type="ECO:0000256" key="1">
    <source>
        <dbReference type="SAM" id="MobiDB-lite"/>
    </source>
</evidence>